<dbReference type="RefSeq" id="WP_073444595.1">
    <property type="nucleotide sequence ID" value="NZ_FRBK01000006.1"/>
</dbReference>
<dbReference type="Pfam" id="PF13560">
    <property type="entry name" value="HTH_31"/>
    <property type="match status" value="1"/>
</dbReference>
<dbReference type="AlphaFoldDB" id="A0A9X8MT71"/>
<accession>A0A9X8MT71</accession>
<dbReference type="Gene3D" id="1.10.260.40">
    <property type="entry name" value="lambda repressor-like DNA-binding domains"/>
    <property type="match status" value="1"/>
</dbReference>
<feature type="domain" description="HTH cro/C1-type" evidence="1">
    <location>
        <begin position="12"/>
        <end position="43"/>
    </location>
</feature>
<dbReference type="PROSITE" id="PS50943">
    <property type="entry name" value="HTH_CROC1"/>
    <property type="match status" value="1"/>
</dbReference>
<protein>
    <submittedName>
        <fullName evidence="2">Helix-turn-helix domain-containing protein</fullName>
    </submittedName>
</protein>
<evidence type="ECO:0000259" key="1">
    <source>
        <dbReference type="PROSITE" id="PS50943"/>
    </source>
</evidence>
<evidence type="ECO:0000313" key="2">
    <source>
        <dbReference type="EMBL" id="SHL74443.1"/>
    </source>
</evidence>
<organism evidence="2 3">
    <name type="scientific">Streptomyces yunnanensis</name>
    <dbReference type="NCBI Taxonomy" id="156453"/>
    <lineage>
        <taxon>Bacteria</taxon>
        <taxon>Bacillati</taxon>
        <taxon>Actinomycetota</taxon>
        <taxon>Actinomycetes</taxon>
        <taxon>Kitasatosporales</taxon>
        <taxon>Streptomycetaceae</taxon>
        <taxon>Streptomyces</taxon>
    </lineage>
</organism>
<comment type="caution">
    <text evidence="2">The sequence shown here is derived from an EMBL/GenBank/DDBJ whole genome shotgun (WGS) entry which is preliminary data.</text>
</comment>
<dbReference type="CDD" id="cd00093">
    <property type="entry name" value="HTH_XRE"/>
    <property type="match status" value="1"/>
</dbReference>
<dbReference type="InterPro" id="IPR001387">
    <property type="entry name" value="Cro/C1-type_HTH"/>
</dbReference>
<name>A0A9X8MT71_9ACTN</name>
<sequence>MDLDWKALATELRQARHEQMLTMNDLAVRSDVTRSTLHSLEQGTERSRIPSSLSKVEQGLGWPTGRAMEILTGKPTPATGGGSVSAEEIERSVSYAAIAVMDDMTSAQIKELARLAVEDLRRRGVI</sequence>
<dbReference type="GO" id="GO:0003677">
    <property type="term" value="F:DNA binding"/>
    <property type="evidence" value="ECO:0007669"/>
    <property type="project" value="InterPro"/>
</dbReference>
<dbReference type="Proteomes" id="UP000184388">
    <property type="component" value="Unassembled WGS sequence"/>
</dbReference>
<dbReference type="EMBL" id="FRBK01000006">
    <property type="protein sequence ID" value="SHL74443.1"/>
    <property type="molecule type" value="Genomic_DNA"/>
</dbReference>
<dbReference type="InterPro" id="IPR010982">
    <property type="entry name" value="Lambda_DNA-bd_dom_sf"/>
</dbReference>
<proteinExistence type="predicted"/>
<gene>
    <name evidence="2" type="ORF">SAMN05216268_10650</name>
</gene>
<reference evidence="3" key="1">
    <citation type="submission" date="2016-11" db="EMBL/GenBank/DDBJ databases">
        <authorList>
            <person name="Jaros S."/>
            <person name="Januszkiewicz K."/>
            <person name="Wedrychowicz H."/>
        </authorList>
    </citation>
    <scope>NUCLEOTIDE SEQUENCE [LARGE SCALE GENOMIC DNA]</scope>
    <source>
        <strain evidence="3">CGMCC 4.3555</strain>
    </source>
</reference>
<dbReference type="SUPFAM" id="SSF47413">
    <property type="entry name" value="lambda repressor-like DNA-binding domains"/>
    <property type="match status" value="1"/>
</dbReference>
<evidence type="ECO:0000313" key="3">
    <source>
        <dbReference type="Proteomes" id="UP000184388"/>
    </source>
</evidence>